<proteinExistence type="inferred from homology"/>
<gene>
    <name evidence="4" type="ORF">DL764_007396</name>
</gene>
<evidence type="ECO:0000256" key="2">
    <source>
        <dbReference type="SAM" id="MobiDB-lite"/>
    </source>
</evidence>
<comment type="caution">
    <text evidence="4">The sequence shown here is derived from an EMBL/GenBank/DDBJ whole genome shotgun (WGS) entry which is preliminary data.</text>
</comment>
<dbReference type="EMBL" id="QJNU01000502">
    <property type="protein sequence ID" value="RYO96796.1"/>
    <property type="molecule type" value="Genomic_DNA"/>
</dbReference>
<protein>
    <recommendedName>
        <fullName evidence="3">Essential protein Yae1 N-terminal domain-containing protein</fullName>
    </recommendedName>
</protein>
<dbReference type="Proteomes" id="UP000293360">
    <property type="component" value="Unassembled WGS sequence"/>
</dbReference>
<evidence type="ECO:0000313" key="4">
    <source>
        <dbReference type="EMBL" id="RYO96796.1"/>
    </source>
</evidence>
<feature type="region of interest" description="Disordered" evidence="2">
    <location>
        <begin position="66"/>
        <end position="140"/>
    </location>
</feature>
<evidence type="ECO:0000259" key="3">
    <source>
        <dbReference type="Pfam" id="PF09811"/>
    </source>
</evidence>
<organism evidence="4 5">
    <name type="scientific">Monosporascus ibericus</name>
    <dbReference type="NCBI Taxonomy" id="155417"/>
    <lineage>
        <taxon>Eukaryota</taxon>
        <taxon>Fungi</taxon>
        <taxon>Dikarya</taxon>
        <taxon>Ascomycota</taxon>
        <taxon>Pezizomycotina</taxon>
        <taxon>Sordariomycetes</taxon>
        <taxon>Xylariomycetidae</taxon>
        <taxon>Xylariales</taxon>
        <taxon>Xylariales incertae sedis</taxon>
        <taxon>Monosporascus</taxon>
    </lineage>
</organism>
<evidence type="ECO:0000313" key="5">
    <source>
        <dbReference type="Proteomes" id="UP000293360"/>
    </source>
</evidence>
<dbReference type="AlphaFoldDB" id="A0A4Q4T4E0"/>
<comment type="similarity">
    <text evidence="1">Belongs to the LTO1 family.</text>
</comment>
<feature type="domain" description="Essential protein Yae1 N-terminal" evidence="3">
    <location>
        <begin position="20"/>
        <end position="58"/>
    </location>
</feature>
<dbReference type="InterPro" id="IPR019191">
    <property type="entry name" value="Essential_protein_Yae1_N"/>
</dbReference>
<accession>A0A4Q4T4E0</accession>
<dbReference type="OrthoDB" id="48036at2759"/>
<dbReference type="PANTHER" id="PTHR28532:SF1">
    <property type="entry name" value="ORAL CANCER OVEREXPRESSED 1"/>
    <property type="match status" value="1"/>
</dbReference>
<dbReference type="PANTHER" id="PTHR28532">
    <property type="entry name" value="GEO13458P1"/>
    <property type="match status" value="1"/>
</dbReference>
<dbReference type="InterPro" id="IPR052436">
    <property type="entry name" value="LTO1_adapter"/>
</dbReference>
<dbReference type="STRING" id="155417.A0A4Q4T4E0"/>
<name>A0A4Q4T4E0_9PEZI</name>
<keyword evidence="5" id="KW-1185">Reference proteome</keyword>
<reference evidence="4 5" key="1">
    <citation type="submission" date="2018-06" db="EMBL/GenBank/DDBJ databases">
        <title>Complete Genomes of Monosporascus.</title>
        <authorList>
            <person name="Robinson A.J."/>
            <person name="Natvig D.O."/>
        </authorList>
    </citation>
    <scope>NUCLEOTIDE SEQUENCE [LARGE SCALE GENOMIC DNA]</scope>
    <source>
        <strain evidence="4 5">CBS 110550</strain>
    </source>
</reference>
<dbReference type="Pfam" id="PF09811">
    <property type="entry name" value="Yae1_N"/>
    <property type="match status" value="1"/>
</dbReference>
<sequence length="229" mass="24377">MTSDIFDDVLNLEEQYYREGYENGYRDGAEAGSIEGRSVGLKQGYEKFLEAGRLQGRALVWANRIPKFRDPSSPGDELALAPGAVRTSPSSSSSPLPEGAGEAAVSSSGRREESSEEGPQSRRRLLPDLTSGGSGGNSARLEKNVVTLYGMVEPGTLPTRNDDEAVNDFESRLKGAQGKAKIIERAIGERTKLDAPDVAPAARLKNENIEDVGRIRTAPAAAGTTGPAE</sequence>
<evidence type="ECO:0000256" key="1">
    <source>
        <dbReference type="ARBA" id="ARBA00038090"/>
    </source>
</evidence>